<dbReference type="Proteomes" id="UP000244893">
    <property type="component" value="Unassembled WGS sequence"/>
</dbReference>
<dbReference type="OrthoDB" id="2971563at2"/>
<sequence>MKLAPGLHRIGNDIVALYLVVTDDGITVIDAGLPGQWHDLAKELATIGRTVGDIRGVILTHGDSDHVGFAERLRRDHGVAVYVHSADAARSRGEEKTSPAWGSLKVGPLLGFMGYSIRKGGLRATHLKEVVPVSDGDVLDLPGAPVIIGMPGHSPGSIAISVPAVDAVFVGDALTTRHVLTGAVGPAPAPFTDDPAEAIESLRRIAGLSATWVLPGHGAPWSGGVSEAIRLTTAAA</sequence>
<protein>
    <submittedName>
        <fullName evidence="2">MBL fold metallo-hydrolase</fullName>
    </submittedName>
</protein>
<dbReference type="SUPFAM" id="SSF56281">
    <property type="entry name" value="Metallo-hydrolase/oxidoreductase"/>
    <property type="match status" value="1"/>
</dbReference>
<dbReference type="InterPro" id="IPR050855">
    <property type="entry name" value="NDM-1-like"/>
</dbReference>
<feature type="domain" description="Metallo-beta-lactamase" evidence="1">
    <location>
        <begin position="14"/>
        <end position="217"/>
    </location>
</feature>
<comment type="caution">
    <text evidence="2">The sequence shown here is derived from an EMBL/GenBank/DDBJ whole genome shotgun (WGS) entry which is preliminary data.</text>
</comment>
<evidence type="ECO:0000313" key="3">
    <source>
        <dbReference type="Proteomes" id="UP000244893"/>
    </source>
</evidence>
<keyword evidence="3" id="KW-1185">Reference proteome</keyword>
<dbReference type="GO" id="GO:0016787">
    <property type="term" value="F:hydrolase activity"/>
    <property type="evidence" value="ECO:0007669"/>
    <property type="project" value="UniProtKB-KW"/>
</dbReference>
<dbReference type="InterPro" id="IPR001279">
    <property type="entry name" value="Metallo-B-lactamas"/>
</dbReference>
<dbReference type="InterPro" id="IPR036866">
    <property type="entry name" value="RibonucZ/Hydroxyglut_hydro"/>
</dbReference>
<gene>
    <name evidence="2" type="ORF">DDQ50_02140</name>
</gene>
<dbReference type="CDD" id="cd07721">
    <property type="entry name" value="yflN-like_MBL-fold"/>
    <property type="match status" value="1"/>
</dbReference>
<dbReference type="Pfam" id="PF00753">
    <property type="entry name" value="Lactamase_B"/>
    <property type="match status" value="1"/>
</dbReference>
<keyword evidence="2" id="KW-0378">Hydrolase</keyword>
<proteinExistence type="predicted"/>
<dbReference type="AlphaFoldDB" id="A0A2V1HWL6"/>
<dbReference type="EMBL" id="QEOP01000001">
    <property type="protein sequence ID" value="PVZ96302.1"/>
    <property type="molecule type" value="Genomic_DNA"/>
</dbReference>
<dbReference type="SMART" id="SM00849">
    <property type="entry name" value="Lactamase_B"/>
    <property type="match status" value="1"/>
</dbReference>
<evidence type="ECO:0000259" key="1">
    <source>
        <dbReference type="SMART" id="SM00849"/>
    </source>
</evidence>
<dbReference type="Gene3D" id="3.60.15.10">
    <property type="entry name" value="Ribonuclease Z/Hydroxyacylglutathione hydrolase-like"/>
    <property type="match status" value="1"/>
</dbReference>
<name>A0A2V1HWL6_9MICO</name>
<evidence type="ECO:0000313" key="2">
    <source>
        <dbReference type="EMBL" id="PVZ96302.1"/>
    </source>
</evidence>
<organism evidence="2 3">
    <name type="scientific">Amnibacterium flavum</name>
    <dbReference type="NCBI Taxonomy" id="2173173"/>
    <lineage>
        <taxon>Bacteria</taxon>
        <taxon>Bacillati</taxon>
        <taxon>Actinomycetota</taxon>
        <taxon>Actinomycetes</taxon>
        <taxon>Micrococcales</taxon>
        <taxon>Microbacteriaceae</taxon>
        <taxon>Amnibacterium</taxon>
    </lineage>
</organism>
<dbReference type="PANTHER" id="PTHR42951">
    <property type="entry name" value="METALLO-BETA-LACTAMASE DOMAIN-CONTAINING"/>
    <property type="match status" value="1"/>
</dbReference>
<accession>A0A2V1HWL6</accession>
<reference evidence="2 3" key="1">
    <citation type="submission" date="2018-05" db="EMBL/GenBank/DDBJ databases">
        <title>Amnibacterium sp. M8JJ-5, whole genome shotgun sequence.</title>
        <authorList>
            <person name="Tuo L."/>
        </authorList>
    </citation>
    <scope>NUCLEOTIDE SEQUENCE [LARGE SCALE GENOMIC DNA]</scope>
    <source>
        <strain evidence="2 3">M8JJ-5</strain>
    </source>
</reference>